<dbReference type="EMBL" id="MCGT01000047">
    <property type="protein sequence ID" value="ORX44567.1"/>
    <property type="molecule type" value="Genomic_DNA"/>
</dbReference>
<protein>
    <submittedName>
        <fullName evidence="2">Uncharacterized protein</fullName>
    </submittedName>
</protein>
<comment type="caution">
    <text evidence="2">The sequence shown here is derived from an EMBL/GenBank/DDBJ whole genome shotgun (WGS) entry which is preliminary data.</text>
</comment>
<evidence type="ECO:0000313" key="3">
    <source>
        <dbReference type="Proteomes" id="UP000242146"/>
    </source>
</evidence>
<name>A0A1X2G489_9FUNG</name>
<evidence type="ECO:0000313" key="2">
    <source>
        <dbReference type="EMBL" id="ORX44567.1"/>
    </source>
</evidence>
<accession>A0A1X2G489</accession>
<sequence>MLHSHHHPVPSGHLLPSTQLTRRSLAPHSSYATRQSNLAPLPVSVKEYIVV</sequence>
<dbReference type="Proteomes" id="UP000242146">
    <property type="component" value="Unassembled WGS sequence"/>
</dbReference>
<keyword evidence="3" id="KW-1185">Reference proteome</keyword>
<dbReference type="AlphaFoldDB" id="A0A1X2G489"/>
<feature type="region of interest" description="Disordered" evidence="1">
    <location>
        <begin position="1"/>
        <end position="33"/>
    </location>
</feature>
<gene>
    <name evidence="2" type="ORF">DM01DRAFT_330786</name>
</gene>
<evidence type="ECO:0000256" key="1">
    <source>
        <dbReference type="SAM" id="MobiDB-lite"/>
    </source>
</evidence>
<organism evidence="2 3">
    <name type="scientific">Hesseltinella vesiculosa</name>
    <dbReference type="NCBI Taxonomy" id="101127"/>
    <lineage>
        <taxon>Eukaryota</taxon>
        <taxon>Fungi</taxon>
        <taxon>Fungi incertae sedis</taxon>
        <taxon>Mucoromycota</taxon>
        <taxon>Mucoromycotina</taxon>
        <taxon>Mucoromycetes</taxon>
        <taxon>Mucorales</taxon>
        <taxon>Cunninghamellaceae</taxon>
        <taxon>Hesseltinella</taxon>
    </lineage>
</organism>
<reference evidence="2 3" key="1">
    <citation type="submission" date="2016-07" db="EMBL/GenBank/DDBJ databases">
        <title>Pervasive Adenine N6-methylation of Active Genes in Fungi.</title>
        <authorList>
            <consortium name="DOE Joint Genome Institute"/>
            <person name="Mondo S.J."/>
            <person name="Dannebaum R.O."/>
            <person name="Kuo R.C."/>
            <person name="Labutti K."/>
            <person name="Haridas S."/>
            <person name="Kuo A."/>
            <person name="Salamov A."/>
            <person name="Ahrendt S.R."/>
            <person name="Lipzen A."/>
            <person name="Sullivan W."/>
            <person name="Andreopoulos W.B."/>
            <person name="Clum A."/>
            <person name="Lindquist E."/>
            <person name="Daum C."/>
            <person name="Ramamoorthy G.K."/>
            <person name="Gryganskyi A."/>
            <person name="Culley D."/>
            <person name="Magnuson J.K."/>
            <person name="James T.Y."/>
            <person name="O'Malley M.A."/>
            <person name="Stajich J.E."/>
            <person name="Spatafora J.W."/>
            <person name="Visel A."/>
            <person name="Grigoriev I.V."/>
        </authorList>
    </citation>
    <scope>NUCLEOTIDE SEQUENCE [LARGE SCALE GENOMIC DNA]</scope>
    <source>
        <strain evidence="2 3">NRRL 3301</strain>
    </source>
</reference>
<proteinExistence type="predicted"/>